<dbReference type="Pfam" id="PF07335">
    <property type="entry name" value="Glyco_hydro_75"/>
    <property type="match status" value="1"/>
</dbReference>
<dbReference type="PANTHER" id="PTHR42061">
    <property type="entry name" value="ENDO-CHITOSANASE"/>
    <property type="match status" value="1"/>
</dbReference>
<proteinExistence type="predicted"/>
<dbReference type="STRING" id="1901.BB341_03800"/>
<evidence type="ECO:0000256" key="7">
    <source>
        <dbReference type="ARBA" id="ARBA00023326"/>
    </source>
</evidence>
<dbReference type="GO" id="GO:0005576">
    <property type="term" value="C:extracellular region"/>
    <property type="evidence" value="ECO:0007669"/>
    <property type="project" value="UniProtKB-SubCell"/>
</dbReference>
<dbReference type="eggNOG" id="COG3409">
    <property type="taxonomic scope" value="Bacteria"/>
</dbReference>
<keyword evidence="4" id="KW-0378">Hydrolase</keyword>
<reference evidence="10 11" key="1">
    <citation type="journal article" date="2010" name="Genome Biol. Evol.">
        <title>The sequence of a 1.8-mb bacterial linear plasmid reveals a rich evolutionary reservoir of secondary metabolic pathways.</title>
        <authorList>
            <person name="Medema M.H."/>
            <person name="Trefzer A."/>
            <person name="Kovalchuk A."/>
            <person name="van den Berg M."/>
            <person name="Mueller U."/>
            <person name="Heijne W."/>
            <person name="Wu L."/>
            <person name="Alam M.T."/>
            <person name="Ronning C.M."/>
            <person name="Nierman W.C."/>
            <person name="Bovenberg R.A.L."/>
            <person name="Breitling R."/>
            <person name="Takano E."/>
        </authorList>
    </citation>
    <scope>NUCLEOTIDE SEQUENCE [LARGE SCALE GENOMIC DNA]</scope>
    <source>
        <strain evidence="11">ATCC 27064 / DSM 738 / JCM 4710 / NBRC 13307 / NCIMB 12785 / NRRL 3585 / VKM Ac-602</strain>
    </source>
</reference>
<keyword evidence="7" id="KW-0624">Polysaccharide degradation</keyword>
<evidence type="ECO:0000256" key="6">
    <source>
        <dbReference type="ARBA" id="ARBA00023295"/>
    </source>
</evidence>
<dbReference type="AlphaFoldDB" id="B5GRR9"/>
<evidence type="ECO:0000256" key="3">
    <source>
        <dbReference type="ARBA" id="ARBA00022729"/>
    </source>
</evidence>
<dbReference type="OrthoDB" id="4334655at2"/>
<evidence type="ECO:0000256" key="1">
    <source>
        <dbReference type="ARBA" id="ARBA00004613"/>
    </source>
</evidence>
<keyword evidence="5" id="KW-0119">Carbohydrate metabolism</keyword>
<organism evidence="10 11">
    <name type="scientific">Streptomyces clavuligerus</name>
    <dbReference type="NCBI Taxonomy" id="1901"/>
    <lineage>
        <taxon>Bacteria</taxon>
        <taxon>Bacillati</taxon>
        <taxon>Actinomycetota</taxon>
        <taxon>Actinomycetes</taxon>
        <taxon>Kitasatosporales</taxon>
        <taxon>Streptomycetaceae</taxon>
        <taxon>Streptomyces</taxon>
    </lineage>
</organism>
<dbReference type="GO" id="GO:0016977">
    <property type="term" value="F:chitosanase activity"/>
    <property type="evidence" value="ECO:0007669"/>
    <property type="project" value="InterPro"/>
</dbReference>
<evidence type="ECO:0000256" key="9">
    <source>
        <dbReference type="SAM" id="SignalP"/>
    </source>
</evidence>
<keyword evidence="2" id="KW-0964">Secreted</keyword>
<evidence type="ECO:0000256" key="4">
    <source>
        <dbReference type="ARBA" id="ARBA00022801"/>
    </source>
</evidence>
<keyword evidence="3 9" id="KW-0732">Signal</keyword>
<comment type="subcellular location">
    <subcellularLocation>
        <location evidence="1">Secreted</location>
    </subcellularLocation>
</comment>
<name>B5GRR9_STRCL</name>
<evidence type="ECO:0000256" key="2">
    <source>
        <dbReference type="ARBA" id="ARBA00022525"/>
    </source>
</evidence>
<protein>
    <submittedName>
        <fullName evidence="10">Putative secreted protein</fullName>
    </submittedName>
</protein>
<dbReference type="InterPro" id="IPR009939">
    <property type="entry name" value="Chitosanase_fungal"/>
</dbReference>
<keyword evidence="11" id="KW-1185">Reference proteome</keyword>
<evidence type="ECO:0000256" key="5">
    <source>
        <dbReference type="ARBA" id="ARBA00023277"/>
    </source>
</evidence>
<evidence type="ECO:0000313" key="10">
    <source>
        <dbReference type="EMBL" id="EFG10107.1"/>
    </source>
</evidence>
<evidence type="ECO:0000313" key="11">
    <source>
        <dbReference type="Proteomes" id="UP000002357"/>
    </source>
</evidence>
<sequence length="272" mass="27723">MMGFPKGGVKDAFPCKPYRKALWLMLARTLALSTALGVALLPAVAQPAPAASVQRIAAPGPQGGGESGEEGGARGGGGRSAVTAAELLARVDGCTRISQGLYRTDLRTAATVPVCDAGGAVFWRADLDVNCDGQATPRCNTGADPYFLEQTAFRQSDGRPLNAETLPFVVVPAPSGLWRYPDWGIRGGSVVAVVHGGTVRYGVVGDTGPAGIIGEASHAMAAALGIDPDPRSGGVGSGVTYILFKGSRVAPIEDHAAAVTQGDALARAFLQG</sequence>
<feature type="chain" id="PRO_5010492550" evidence="9">
    <location>
        <begin position="51"/>
        <end position="272"/>
    </location>
</feature>
<accession>B5GRR9</accession>
<dbReference type="Proteomes" id="UP000002357">
    <property type="component" value="Chromosome"/>
</dbReference>
<dbReference type="GO" id="GO:0000272">
    <property type="term" value="P:polysaccharide catabolic process"/>
    <property type="evidence" value="ECO:0007669"/>
    <property type="project" value="UniProtKB-KW"/>
</dbReference>
<gene>
    <name evidence="10" type="ORF">SCLAV_5034</name>
</gene>
<feature type="signal peptide" evidence="9">
    <location>
        <begin position="1"/>
        <end position="50"/>
    </location>
</feature>
<dbReference type="EMBL" id="CM000913">
    <property type="protein sequence ID" value="EFG10107.1"/>
    <property type="molecule type" value="Genomic_DNA"/>
</dbReference>
<keyword evidence="6" id="KW-0326">Glycosidase</keyword>
<feature type="region of interest" description="Disordered" evidence="8">
    <location>
        <begin position="55"/>
        <end position="79"/>
    </location>
</feature>
<dbReference type="PANTHER" id="PTHR42061:SF6">
    <property type="entry name" value="ENDO-CHITOSANASE"/>
    <property type="match status" value="1"/>
</dbReference>
<evidence type="ECO:0000256" key="8">
    <source>
        <dbReference type="SAM" id="MobiDB-lite"/>
    </source>
</evidence>